<sequence>MPTSQGLVLATAMAVSAGTIFLFDHLREKYFRHALQLSENQDSTPRQNQESLKSCLLSPGCLKRDKGQRKNDGKKKKRVRFSDEVRDSKGNGELYRKAGRWSEFGGGRRNSCGEEAVGIPKMPPNHAVLYSGILKDRVQRMEYSY</sequence>
<proteinExistence type="predicted"/>
<dbReference type="PANTHER" id="PTHR33564:SF11">
    <property type="entry name" value="OS06G0604600 PROTEIN"/>
    <property type="match status" value="1"/>
</dbReference>
<keyword evidence="2" id="KW-0472">Membrane</keyword>
<reference evidence="3" key="1">
    <citation type="submission" date="2019-12" db="EMBL/GenBank/DDBJ databases">
        <authorList>
            <person name="Scholes J."/>
        </authorList>
    </citation>
    <scope>NUCLEOTIDE SEQUENCE</scope>
</reference>
<dbReference type="PANTHER" id="PTHR33564">
    <property type="entry name" value="TRANSMEMBRANE PROTEIN"/>
    <property type="match status" value="1"/>
</dbReference>
<keyword evidence="4" id="KW-1185">Reference proteome</keyword>
<keyword evidence="2" id="KW-1133">Transmembrane helix</keyword>
<evidence type="ECO:0000256" key="2">
    <source>
        <dbReference type="SAM" id="Phobius"/>
    </source>
</evidence>
<comment type="caution">
    <text evidence="3">The sequence shown here is derived from an EMBL/GenBank/DDBJ whole genome shotgun (WGS) entry which is preliminary data.</text>
</comment>
<name>A0A9N7REQ8_STRHE</name>
<organism evidence="3 4">
    <name type="scientific">Striga hermonthica</name>
    <name type="common">Purple witchweed</name>
    <name type="synonym">Buchnera hermonthica</name>
    <dbReference type="NCBI Taxonomy" id="68872"/>
    <lineage>
        <taxon>Eukaryota</taxon>
        <taxon>Viridiplantae</taxon>
        <taxon>Streptophyta</taxon>
        <taxon>Embryophyta</taxon>
        <taxon>Tracheophyta</taxon>
        <taxon>Spermatophyta</taxon>
        <taxon>Magnoliopsida</taxon>
        <taxon>eudicotyledons</taxon>
        <taxon>Gunneridae</taxon>
        <taxon>Pentapetalae</taxon>
        <taxon>asterids</taxon>
        <taxon>lamiids</taxon>
        <taxon>Lamiales</taxon>
        <taxon>Orobanchaceae</taxon>
        <taxon>Buchnereae</taxon>
        <taxon>Striga</taxon>
    </lineage>
</organism>
<feature type="transmembrane region" description="Helical" evidence="2">
    <location>
        <begin position="6"/>
        <end position="23"/>
    </location>
</feature>
<evidence type="ECO:0000313" key="4">
    <source>
        <dbReference type="Proteomes" id="UP001153555"/>
    </source>
</evidence>
<protein>
    <submittedName>
        <fullName evidence="3">Uncharacterized protein</fullName>
    </submittedName>
</protein>
<evidence type="ECO:0000256" key="1">
    <source>
        <dbReference type="SAM" id="MobiDB-lite"/>
    </source>
</evidence>
<dbReference type="EMBL" id="CACSLK010027751">
    <property type="protein sequence ID" value="CAA0827373.1"/>
    <property type="molecule type" value="Genomic_DNA"/>
</dbReference>
<feature type="compositionally biased region" description="Basic and acidic residues" evidence="1">
    <location>
        <begin position="62"/>
        <end position="71"/>
    </location>
</feature>
<evidence type="ECO:0000313" key="3">
    <source>
        <dbReference type="EMBL" id="CAA0827373.1"/>
    </source>
</evidence>
<gene>
    <name evidence="3" type="ORF">SHERM_23068</name>
</gene>
<accession>A0A9N7REQ8</accession>
<dbReference type="AlphaFoldDB" id="A0A9N7REQ8"/>
<keyword evidence="2" id="KW-0812">Transmembrane</keyword>
<dbReference type="Proteomes" id="UP001153555">
    <property type="component" value="Unassembled WGS sequence"/>
</dbReference>
<dbReference type="OrthoDB" id="695890at2759"/>
<feature type="compositionally biased region" description="Basic and acidic residues" evidence="1">
    <location>
        <begin position="80"/>
        <end position="92"/>
    </location>
</feature>
<feature type="region of interest" description="Disordered" evidence="1">
    <location>
        <begin position="62"/>
        <end position="92"/>
    </location>
</feature>